<dbReference type="PANTHER" id="PTHR32507:SF8">
    <property type="entry name" value="CNH1P"/>
    <property type="match status" value="1"/>
</dbReference>
<proteinExistence type="predicted"/>
<dbReference type="RefSeq" id="WP_190566082.1">
    <property type="nucleotide sequence ID" value="NZ_JACJQL010000005.1"/>
</dbReference>
<keyword evidence="2" id="KW-0813">Transport</keyword>
<keyword evidence="7" id="KW-0406">Ion transport</keyword>
<keyword evidence="4" id="KW-1003">Cell membrane</keyword>
<evidence type="ECO:0000256" key="1">
    <source>
        <dbReference type="ARBA" id="ARBA00004651"/>
    </source>
</evidence>
<feature type="transmembrane region" description="Helical" evidence="9">
    <location>
        <begin position="6"/>
        <end position="27"/>
    </location>
</feature>
<protein>
    <submittedName>
        <fullName evidence="11">Sodium:proton antiporter</fullName>
    </submittedName>
</protein>
<dbReference type="InterPro" id="IPR038770">
    <property type="entry name" value="Na+/solute_symporter_sf"/>
</dbReference>
<keyword evidence="8 9" id="KW-0472">Membrane</keyword>
<evidence type="ECO:0000256" key="5">
    <source>
        <dbReference type="ARBA" id="ARBA00022692"/>
    </source>
</evidence>
<keyword evidence="5 9" id="KW-0812">Transmembrane</keyword>
<keyword evidence="12" id="KW-1185">Reference proteome</keyword>
<feature type="transmembrane region" description="Helical" evidence="9">
    <location>
        <begin position="354"/>
        <end position="374"/>
    </location>
</feature>
<feature type="domain" description="Cation/H+ exchanger transmembrane" evidence="10">
    <location>
        <begin position="17"/>
        <end position="411"/>
    </location>
</feature>
<keyword evidence="6 9" id="KW-1133">Transmembrane helix</keyword>
<dbReference type="InterPro" id="IPR006153">
    <property type="entry name" value="Cation/H_exchanger_TM"/>
</dbReference>
<organism evidence="11 12">
    <name type="scientific">Nostoc parmelioides FACHB-3921</name>
    <dbReference type="NCBI Taxonomy" id="2692909"/>
    <lineage>
        <taxon>Bacteria</taxon>
        <taxon>Bacillati</taxon>
        <taxon>Cyanobacteriota</taxon>
        <taxon>Cyanophyceae</taxon>
        <taxon>Nostocales</taxon>
        <taxon>Nostocaceae</taxon>
        <taxon>Nostoc</taxon>
    </lineage>
</organism>
<feature type="transmembrane region" description="Helical" evidence="9">
    <location>
        <begin position="198"/>
        <end position="219"/>
    </location>
</feature>
<dbReference type="PANTHER" id="PTHR32507">
    <property type="entry name" value="NA(+)/H(+) ANTIPORTER 1"/>
    <property type="match status" value="1"/>
</dbReference>
<evidence type="ECO:0000313" key="11">
    <source>
        <dbReference type="EMBL" id="MBD2250726.1"/>
    </source>
</evidence>
<sequence length="429" mass="48237">MVDIYIIDLFVIGLLLLIVTLGSGWIARLPLSFALIYLLVGIILGPYGFGLIQLRRDDVFNADLLERITEFVVIVSVFSCGLKIIHPRRRRVWNITARLIGFLMPISIFAIAIVAKLFLGMNWGEAILLGAILAPTDPVLASEVQLTDINDKDELRFGLTSEGGLNDALAFPFVYFGLFAIKDNNWNTWFKQWVAIDLIWAIAAGLIMGFVVAKAIVWIDQKIQKRRSADALMEDFIALSAILLTYSLTEVVNGYGFLAVFIAGLVFQDTYRNPEKPLAQLEFIERLEKLLEVGTILLLGSILLWQPIVNYSYQSLIVIIFLFLIIRPIGAWISTIGKRPLASHRRRLHPGTRWLFGWFGIRGVGSLYYLAYAFGHGLKDTVGEEIAWITYTTIVVSVVIHGISATPLMSWYERNIANEKKTSLPETLN</sequence>
<feature type="transmembrane region" description="Helical" evidence="9">
    <location>
        <begin position="315"/>
        <end position="333"/>
    </location>
</feature>
<gene>
    <name evidence="11" type="ORF">H6G14_05305</name>
</gene>
<evidence type="ECO:0000256" key="3">
    <source>
        <dbReference type="ARBA" id="ARBA00022449"/>
    </source>
</evidence>
<reference evidence="11 12" key="1">
    <citation type="journal article" date="2020" name="ISME J.">
        <title>Comparative genomics reveals insights into cyanobacterial evolution and habitat adaptation.</title>
        <authorList>
            <person name="Chen M.Y."/>
            <person name="Teng W.K."/>
            <person name="Zhao L."/>
            <person name="Hu C.X."/>
            <person name="Zhou Y.K."/>
            <person name="Han B.P."/>
            <person name="Song L.R."/>
            <person name="Shu W.S."/>
        </authorList>
    </citation>
    <scope>NUCLEOTIDE SEQUENCE [LARGE SCALE GENOMIC DNA]</scope>
    <source>
        <strain evidence="11 12">FACHB-3921</strain>
    </source>
</reference>
<evidence type="ECO:0000256" key="6">
    <source>
        <dbReference type="ARBA" id="ARBA00022989"/>
    </source>
</evidence>
<evidence type="ECO:0000256" key="4">
    <source>
        <dbReference type="ARBA" id="ARBA00022475"/>
    </source>
</evidence>
<evidence type="ECO:0000259" key="10">
    <source>
        <dbReference type="Pfam" id="PF00999"/>
    </source>
</evidence>
<evidence type="ECO:0000256" key="2">
    <source>
        <dbReference type="ARBA" id="ARBA00022448"/>
    </source>
</evidence>
<dbReference type="Gene3D" id="1.20.1530.20">
    <property type="match status" value="1"/>
</dbReference>
<dbReference type="EMBL" id="JACJQL010000005">
    <property type="protein sequence ID" value="MBD2250726.1"/>
    <property type="molecule type" value="Genomic_DNA"/>
</dbReference>
<evidence type="ECO:0000256" key="7">
    <source>
        <dbReference type="ARBA" id="ARBA00023065"/>
    </source>
</evidence>
<evidence type="ECO:0000313" key="12">
    <source>
        <dbReference type="Proteomes" id="UP000621307"/>
    </source>
</evidence>
<feature type="transmembrane region" description="Helical" evidence="9">
    <location>
        <begin position="386"/>
        <end position="412"/>
    </location>
</feature>
<keyword evidence="3" id="KW-0050">Antiport</keyword>
<name>A0ABR8BA75_9NOSO</name>
<comment type="caution">
    <text evidence="11">The sequence shown here is derived from an EMBL/GenBank/DDBJ whole genome shotgun (WGS) entry which is preliminary data.</text>
</comment>
<comment type="subcellular location">
    <subcellularLocation>
        <location evidence="1">Cell membrane</location>
        <topology evidence="1">Multi-pass membrane protein</topology>
    </subcellularLocation>
</comment>
<evidence type="ECO:0000256" key="8">
    <source>
        <dbReference type="ARBA" id="ARBA00023136"/>
    </source>
</evidence>
<dbReference type="Pfam" id="PF00999">
    <property type="entry name" value="Na_H_Exchanger"/>
    <property type="match status" value="1"/>
</dbReference>
<evidence type="ECO:0000256" key="9">
    <source>
        <dbReference type="SAM" id="Phobius"/>
    </source>
</evidence>
<accession>A0ABR8BA75</accession>
<feature type="transmembrane region" description="Helical" evidence="9">
    <location>
        <begin position="64"/>
        <end position="85"/>
    </location>
</feature>
<feature type="transmembrane region" description="Helical" evidence="9">
    <location>
        <begin position="34"/>
        <end position="52"/>
    </location>
</feature>
<feature type="transmembrane region" description="Helical" evidence="9">
    <location>
        <begin position="97"/>
        <end position="119"/>
    </location>
</feature>
<dbReference type="Proteomes" id="UP000621307">
    <property type="component" value="Unassembled WGS sequence"/>
</dbReference>